<keyword evidence="2" id="KW-1185">Reference proteome</keyword>
<dbReference type="Proteomes" id="UP000554766">
    <property type="component" value="Unassembled WGS sequence"/>
</dbReference>
<evidence type="ECO:0000313" key="2">
    <source>
        <dbReference type="Proteomes" id="UP000554766"/>
    </source>
</evidence>
<sequence>MIEENIEKWIKVAKRSGKKGWVLVKEGKVVGVFEERKDAIMAAKEPGVYVLTFVE</sequence>
<gene>
    <name evidence="1" type="ORF">HC235_04345</name>
</gene>
<proteinExistence type="predicted"/>
<dbReference type="AlphaFoldDB" id="A0A7L4P957"/>
<accession>A0A7L4P957</accession>
<dbReference type="GeneID" id="44139594"/>
<evidence type="ECO:0000313" key="1">
    <source>
        <dbReference type="EMBL" id="NYR15193.1"/>
    </source>
</evidence>
<name>A0A7L4P957_9CREN</name>
<comment type="caution">
    <text evidence="1">The sequence shown here is derived from an EMBL/GenBank/DDBJ whole genome shotgun (WGS) entry which is preliminary data.</text>
</comment>
<dbReference type="EMBL" id="JAAVJF010000002">
    <property type="protein sequence ID" value="NYR15193.1"/>
    <property type="molecule type" value="Genomic_DNA"/>
</dbReference>
<dbReference type="OMA" id="GWVLIKN"/>
<evidence type="ECO:0008006" key="3">
    <source>
        <dbReference type="Google" id="ProtNLM"/>
    </source>
</evidence>
<organism evidence="1 2">
    <name type="scientific">Pyrobaculum arsenaticum</name>
    <dbReference type="NCBI Taxonomy" id="121277"/>
    <lineage>
        <taxon>Archaea</taxon>
        <taxon>Thermoproteota</taxon>
        <taxon>Thermoprotei</taxon>
        <taxon>Thermoproteales</taxon>
        <taxon>Thermoproteaceae</taxon>
        <taxon>Pyrobaculum</taxon>
    </lineage>
</organism>
<protein>
    <recommendedName>
        <fullName evidence="3">DUF5678 domain-containing protein</fullName>
    </recommendedName>
</protein>
<dbReference type="RefSeq" id="WP_011900989.1">
    <property type="nucleotide sequence ID" value="NZ_JAAVJF010000002.1"/>
</dbReference>
<reference evidence="1 2" key="1">
    <citation type="journal article" date="2020" name="Nat. Commun.">
        <title>The structures of two archaeal type IV pili illuminate evolutionary relationships.</title>
        <authorList>
            <person name="Wang F."/>
            <person name="Baquero D.P."/>
            <person name="Su Z."/>
            <person name="Beltran L.C."/>
            <person name="Prangishvili D."/>
            <person name="Krupovic M."/>
            <person name="Egelman E.H."/>
        </authorList>
    </citation>
    <scope>NUCLEOTIDE SEQUENCE [LARGE SCALE GENOMIC DNA]</scope>
    <source>
        <strain evidence="1 2">2GA</strain>
    </source>
</reference>